<evidence type="ECO:0000313" key="3">
    <source>
        <dbReference type="Proteomes" id="UP000636956"/>
    </source>
</evidence>
<dbReference type="Pfam" id="PF07992">
    <property type="entry name" value="Pyr_redox_2"/>
    <property type="match status" value="1"/>
</dbReference>
<accession>A0A917UY96</accession>
<dbReference type="GO" id="GO:0050660">
    <property type="term" value="F:flavin adenine dinucleotide binding"/>
    <property type="evidence" value="ECO:0007669"/>
    <property type="project" value="TreeGrafter"/>
</dbReference>
<reference evidence="2" key="1">
    <citation type="journal article" date="2014" name="Int. J. Syst. Evol. Microbiol.">
        <title>Complete genome sequence of Corynebacterium casei LMG S-19264T (=DSM 44701T), isolated from a smear-ripened cheese.</title>
        <authorList>
            <consortium name="US DOE Joint Genome Institute (JGI-PGF)"/>
            <person name="Walter F."/>
            <person name="Albersmeier A."/>
            <person name="Kalinowski J."/>
            <person name="Ruckert C."/>
        </authorList>
    </citation>
    <scope>NUCLEOTIDE SEQUENCE</scope>
    <source>
        <strain evidence="2">CGMCC 1.8984</strain>
    </source>
</reference>
<keyword evidence="3" id="KW-1185">Reference proteome</keyword>
<dbReference type="AlphaFoldDB" id="A0A917UY96"/>
<gene>
    <name evidence="2" type="ORF">GCM10011372_36280</name>
</gene>
<dbReference type="PRINTS" id="PR00368">
    <property type="entry name" value="FADPNR"/>
</dbReference>
<comment type="caution">
    <text evidence="2">The sequence shown here is derived from an EMBL/GenBank/DDBJ whole genome shotgun (WGS) entry which is preliminary data.</text>
</comment>
<dbReference type="Gene3D" id="3.50.50.60">
    <property type="entry name" value="FAD/NAD(P)-binding domain"/>
    <property type="match status" value="2"/>
</dbReference>
<proteinExistence type="predicted"/>
<dbReference type="InterPro" id="IPR036188">
    <property type="entry name" value="FAD/NAD-bd_sf"/>
</dbReference>
<dbReference type="EMBL" id="BMMD01000049">
    <property type="protein sequence ID" value="GGJ94717.1"/>
    <property type="molecule type" value="Genomic_DNA"/>
</dbReference>
<dbReference type="InterPro" id="IPR023753">
    <property type="entry name" value="FAD/NAD-binding_dom"/>
</dbReference>
<evidence type="ECO:0000259" key="1">
    <source>
        <dbReference type="Pfam" id="PF07992"/>
    </source>
</evidence>
<dbReference type="PANTHER" id="PTHR43014">
    <property type="entry name" value="MERCURIC REDUCTASE"/>
    <property type="match status" value="1"/>
</dbReference>
<name>A0A917UY96_9MICO</name>
<dbReference type="Proteomes" id="UP000636956">
    <property type="component" value="Unassembled WGS sequence"/>
</dbReference>
<feature type="domain" description="FAD/NAD(P)-binding" evidence="1">
    <location>
        <begin position="7"/>
        <end position="153"/>
    </location>
</feature>
<evidence type="ECO:0000313" key="2">
    <source>
        <dbReference type="EMBL" id="GGJ94717.1"/>
    </source>
</evidence>
<dbReference type="PANTHER" id="PTHR43014:SF2">
    <property type="entry name" value="MERCURIC REDUCTASE"/>
    <property type="match status" value="1"/>
</dbReference>
<protein>
    <recommendedName>
        <fullName evidence="1">FAD/NAD(P)-binding domain-containing protein</fullName>
    </recommendedName>
</protein>
<dbReference type="SUPFAM" id="SSF51905">
    <property type="entry name" value="FAD/NAD(P)-binding domain"/>
    <property type="match status" value="1"/>
</dbReference>
<dbReference type="GO" id="GO:0003955">
    <property type="term" value="F:NAD(P)H dehydrogenase (quinone) activity"/>
    <property type="evidence" value="ECO:0007669"/>
    <property type="project" value="TreeGrafter"/>
</dbReference>
<sequence length="159" mass="16602">MIDGAGSVRIRTSEDFWDLTDLPTRFVVLGGGPIGCELGQAMARLGSQVTIVHRGRRILPKEDEDASRIIHDALLRDGATVRTSRTGASISSSDGESGVLILDDGSTIEFDVIVAALGRAPRADALGLEHAGVRTDADGYVAVHATLRTTNPGSGPPAT</sequence>
<dbReference type="PRINTS" id="PR00411">
    <property type="entry name" value="PNDRDTASEI"/>
</dbReference>
<organism evidence="2 3">
    <name type="scientific">Agromyces bauzanensis</name>
    <dbReference type="NCBI Taxonomy" id="1308924"/>
    <lineage>
        <taxon>Bacteria</taxon>
        <taxon>Bacillati</taxon>
        <taxon>Actinomycetota</taxon>
        <taxon>Actinomycetes</taxon>
        <taxon>Micrococcales</taxon>
        <taxon>Microbacteriaceae</taxon>
        <taxon>Agromyces</taxon>
    </lineage>
</organism>
<reference evidence="2" key="2">
    <citation type="submission" date="2020-09" db="EMBL/GenBank/DDBJ databases">
        <authorList>
            <person name="Sun Q."/>
            <person name="Zhou Y."/>
        </authorList>
    </citation>
    <scope>NUCLEOTIDE SEQUENCE</scope>
    <source>
        <strain evidence="2">CGMCC 1.8984</strain>
    </source>
</reference>
<dbReference type="RefSeq" id="WP_188744800.1">
    <property type="nucleotide sequence ID" value="NZ_BAABFW010000060.1"/>
</dbReference>